<protein>
    <submittedName>
        <fullName evidence="1">Uncharacterized protein</fullName>
    </submittedName>
</protein>
<dbReference type="EMBL" id="MBFR01000454">
    <property type="protein sequence ID" value="PVU87726.1"/>
    <property type="molecule type" value="Genomic_DNA"/>
</dbReference>
<reference evidence="1 2" key="1">
    <citation type="journal article" date="2018" name="MBio">
        <title>Comparative Genomics Reveals the Core Gene Toolbox for the Fungus-Insect Symbiosis.</title>
        <authorList>
            <person name="Wang Y."/>
            <person name="Stata M."/>
            <person name="Wang W."/>
            <person name="Stajich J.E."/>
            <person name="White M.M."/>
            <person name="Moncalvo J.M."/>
        </authorList>
    </citation>
    <scope>NUCLEOTIDE SEQUENCE [LARGE SCALE GENOMIC DNA]</scope>
    <source>
        <strain evidence="1 2">SWE-8-4</strain>
    </source>
</reference>
<keyword evidence="2" id="KW-1185">Reference proteome</keyword>
<feature type="non-terminal residue" evidence="1">
    <location>
        <position position="503"/>
    </location>
</feature>
<accession>A0A2T9Y5V5</accession>
<gene>
    <name evidence="1" type="ORF">BB561_006203</name>
</gene>
<evidence type="ECO:0000313" key="1">
    <source>
        <dbReference type="EMBL" id="PVU87726.1"/>
    </source>
</evidence>
<dbReference type="OrthoDB" id="2387460at2759"/>
<dbReference type="Proteomes" id="UP000245383">
    <property type="component" value="Unassembled WGS sequence"/>
</dbReference>
<dbReference type="AlphaFoldDB" id="A0A2T9Y5V5"/>
<proteinExistence type="predicted"/>
<evidence type="ECO:0000313" key="2">
    <source>
        <dbReference type="Proteomes" id="UP000245383"/>
    </source>
</evidence>
<dbReference type="STRING" id="133385.A0A2T9Y5V5"/>
<organism evidence="1 2">
    <name type="scientific">Smittium simulii</name>
    <dbReference type="NCBI Taxonomy" id="133385"/>
    <lineage>
        <taxon>Eukaryota</taxon>
        <taxon>Fungi</taxon>
        <taxon>Fungi incertae sedis</taxon>
        <taxon>Zoopagomycota</taxon>
        <taxon>Kickxellomycotina</taxon>
        <taxon>Harpellomycetes</taxon>
        <taxon>Harpellales</taxon>
        <taxon>Legeriomycetaceae</taxon>
        <taxon>Smittium</taxon>
    </lineage>
</organism>
<comment type="caution">
    <text evidence="1">The sequence shown here is derived from an EMBL/GenBank/DDBJ whole genome shotgun (WGS) entry which is preliminary data.</text>
</comment>
<name>A0A2T9Y5V5_9FUNG</name>
<sequence length="503" mass="57149">MERKDLPILCSSVWALTESAHLYKGATTSSKLGSISRNQSIGIFVRPFNNTQVQKKFMENTKKLYSKLSQPGYKIKMEKSNMTPSQSITHLGMMINSQTISLKVSLDKKLGKLYWKGTSNAGYFPLCLPNAEKAFGIEKQFLVKSEIMDCHGNSKQSSNSELRILETESAKMERSIVSTRDSRNGNLYRCQRHGMGNSCWIPVLFGSVASIDSISPHKRQGIISSVLRATTLQRYPSIRTEILGNYLSQITRSLRKIVISLYRDKHTSSYVLCTNVHQPGRRAIKTDCSNGMVSINKDIQKTEQNIWHIRRGSVCNKTEQEAVQILQLVPGQSICSNQRTELLLIAIEQPLLLSSVKSNNTDLTESSTENNNYNNNYANMEIFIKRKLKQYTIKAYKSELLQLVTDKERVKKEKCFIEFIKFLNESDLIKVTNNFINIKPIIDHFKILGPTNNFNTKELTAKTCWLIAVCGFLRASDIHRVDNKRTEISNNSIKSIILAPKKN</sequence>